<gene>
    <name evidence="2" type="ORF">SAMN05660859_3380</name>
</gene>
<proteinExistence type="predicted"/>
<evidence type="ECO:0000313" key="2">
    <source>
        <dbReference type="EMBL" id="SCW87343.1"/>
    </source>
</evidence>
<keyword evidence="3" id="KW-1185">Reference proteome</keyword>
<feature type="region of interest" description="Disordered" evidence="1">
    <location>
        <begin position="126"/>
        <end position="154"/>
    </location>
</feature>
<sequence length="308" mass="33029">MAAASSRAAAPSISERRSGDRRRRGTDSRTLSTAASSQAGTAPIAWRRSSEWLRRRADARFLRPPRRLRRHRRKPPRGKRGVDFLGLQRRAVMARGVSGGTAAHEREEIVSGLALALTAGPLRLSRTPTPDLPDAASSRAAPPNISGTRSGSRLRCRHDNRTLMTATSSRATPPTLPERDQGIGRTAGLGAAGLRCSIRSGEWLEAATCRPAPLAVSRRLGSPALGTCRRNGEAGADGPATCSSHPAAPPDSAESLYLWQGTGEKGTSLAQLIRRVVGQSREGVPPRSRLVMTSLVASRCRRRFFSDP</sequence>
<dbReference type="Proteomes" id="UP000198889">
    <property type="component" value="Unassembled WGS sequence"/>
</dbReference>
<evidence type="ECO:0000313" key="3">
    <source>
        <dbReference type="Proteomes" id="UP000198889"/>
    </source>
</evidence>
<name>A0A1G4U0Z3_9HYPH</name>
<organism evidence="2 3">
    <name type="scientific">Ancylobacter rudongensis</name>
    <dbReference type="NCBI Taxonomy" id="177413"/>
    <lineage>
        <taxon>Bacteria</taxon>
        <taxon>Pseudomonadati</taxon>
        <taxon>Pseudomonadota</taxon>
        <taxon>Alphaproteobacteria</taxon>
        <taxon>Hyphomicrobiales</taxon>
        <taxon>Xanthobacteraceae</taxon>
        <taxon>Ancylobacter</taxon>
    </lineage>
</organism>
<protein>
    <submittedName>
        <fullName evidence="2">Uncharacterized protein</fullName>
    </submittedName>
</protein>
<reference evidence="3" key="1">
    <citation type="submission" date="2016-10" db="EMBL/GenBank/DDBJ databases">
        <authorList>
            <person name="Varghese N."/>
            <person name="Submissions S."/>
        </authorList>
    </citation>
    <scope>NUCLEOTIDE SEQUENCE [LARGE SCALE GENOMIC DNA]</scope>
    <source>
        <strain evidence="3">CGMCC 1.1761</strain>
    </source>
</reference>
<accession>A0A1G4U0Z3</accession>
<evidence type="ECO:0000256" key="1">
    <source>
        <dbReference type="SAM" id="MobiDB-lite"/>
    </source>
</evidence>
<dbReference type="AlphaFoldDB" id="A0A1G4U0Z3"/>
<feature type="compositionally biased region" description="Polar residues" evidence="1">
    <location>
        <begin position="31"/>
        <end position="40"/>
    </location>
</feature>
<dbReference type="EMBL" id="FMTP01000005">
    <property type="protein sequence ID" value="SCW87343.1"/>
    <property type="molecule type" value="Genomic_DNA"/>
</dbReference>
<feature type="compositionally biased region" description="Low complexity" evidence="1">
    <location>
        <begin position="1"/>
        <end position="13"/>
    </location>
</feature>
<feature type="region of interest" description="Disordered" evidence="1">
    <location>
        <begin position="1"/>
        <end position="44"/>
    </location>
</feature>